<feature type="region of interest" description="Disordered" evidence="1">
    <location>
        <begin position="777"/>
        <end position="815"/>
    </location>
</feature>
<dbReference type="RefSeq" id="XP_040677787.1">
    <property type="nucleotide sequence ID" value="XM_040824075.1"/>
</dbReference>
<dbReference type="PRINTS" id="PR00929">
    <property type="entry name" value="ATHOOK"/>
</dbReference>
<evidence type="ECO:0000256" key="1">
    <source>
        <dbReference type="SAM" id="MobiDB-lite"/>
    </source>
</evidence>
<feature type="compositionally biased region" description="Basic and acidic residues" evidence="1">
    <location>
        <begin position="1254"/>
        <end position="1274"/>
    </location>
</feature>
<feature type="compositionally biased region" description="Basic and acidic residues" evidence="1">
    <location>
        <begin position="1206"/>
        <end position="1220"/>
    </location>
</feature>
<feature type="compositionally biased region" description="Polar residues" evidence="1">
    <location>
        <begin position="1236"/>
        <end position="1246"/>
    </location>
</feature>
<feature type="compositionally biased region" description="Basic residues" evidence="1">
    <location>
        <begin position="1"/>
        <end position="10"/>
    </location>
</feature>
<reference evidence="2 3" key="1">
    <citation type="journal article" date="2014" name="Proc. Natl. Acad. Sci. U.S.A.">
        <title>Trajectory and genomic determinants of fungal-pathogen speciation and host adaptation.</title>
        <authorList>
            <person name="Hu X."/>
            <person name="Xiao G."/>
            <person name="Zheng P."/>
            <person name="Shang Y."/>
            <person name="Su Y."/>
            <person name="Zhang X."/>
            <person name="Liu X."/>
            <person name="Zhan S."/>
            <person name="St Leger R.J."/>
            <person name="Wang C."/>
        </authorList>
    </citation>
    <scope>NUCLEOTIDE SEQUENCE [LARGE SCALE GENOMIC DNA]</scope>
    <source>
        <strain evidence="2 3">ARSEF 1941</strain>
    </source>
</reference>
<feature type="compositionally biased region" description="Basic and acidic residues" evidence="1">
    <location>
        <begin position="278"/>
        <end position="288"/>
    </location>
</feature>
<comment type="caution">
    <text evidence="2">The sequence shown here is derived from an EMBL/GenBank/DDBJ whole genome shotgun (WGS) entry which is preliminary data.</text>
</comment>
<dbReference type="OrthoDB" id="2420608at2759"/>
<dbReference type="SMART" id="SM00384">
    <property type="entry name" value="AT_hook"/>
    <property type="match status" value="3"/>
</dbReference>
<feature type="compositionally biased region" description="Basic and acidic residues" evidence="1">
    <location>
        <begin position="110"/>
        <end position="120"/>
    </location>
</feature>
<feature type="compositionally biased region" description="Basic and acidic residues" evidence="1">
    <location>
        <begin position="1045"/>
        <end position="1054"/>
    </location>
</feature>
<feature type="region of interest" description="Disordered" evidence="1">
    <location>
        <begin position="1"/>
        <end position="54"/>
    </location>
</feature>
<feature type="compositionally biased region" description="Polar residues" evidence="1">
    <location>
        <begin position="192"/>
        <end position="202"/>
    </location>
</feature>
<gene>
    <name evidence="2" type="ORF">MAM_05277</name>
</gene>
<evidence type="ECO:0000313" key="2">
    <source>
        <dbReference type="EMBL" id="KHN96721.1"/>
    </source>
</evidence>
<dbReference type="GO" id="GO:0046982">
    <property type="term" value="F:protein heterodimerization activity"/>
    <property type="evidence" value="ECO:0007669"/>
    <property type="project" value="InterPro"/>
</dbReference>
<protein>
    <submittedName>
        <fullName evidence="2">Myb-like DNA-binding domain protein</fullName>
    </submittedName>
</protein>
<organism evidence="2 3">
    <name type="scientific">Metarhizium album (strain ARSEF 1941)</name>
    <dbReference type="NCBI Taxonomy" id="1081103"/>
    <lineage>
        <taxon>Eukaryota</taxon>
        <taxon>Fungi</taxon>
        <taxon>Dikarya</taxon>
        <taxon>Ascomycota</taxon>
        <taxon>Pezizomycotina</taxon>
        <taxon>Sordariomycetes</taxon>
        <taxon>Hypocreomycetidae</taxon>
        <taxon>Hypocreales</taxon>
        <taxon>Clavicipitaceae</taxon>
        <taxon>Metarhizium</taxon>
    </lineage>
</organism>
<feature type="compositionally biased region" description="Low complexity" evidence="1">
    <location>
        <begin position="415"/>
        <end position="424"/>
    </location>
</feature>
<keyword evidence="2" id="KW-0238">DNA-binding</keyword>
<dbReference type="Gene3D" id="1.10.20.10">
    <property type="entry name" value="Histone, subunit A"/>
    <property type="match status" value="1"/>
</dbReference>
<feature type="compositionally biased region" description="Acidic residues" evidence="1">
    <location>
        <begin position="945"/>
        <end position="956"/>
    </location>
</feature>
<feature type="compositionally biased region" description="Polar residues" evidence="1">
    <location>
        <begin position="1149"/>
        <end position="1162"/>
    </location>
</feature>
<feature type="region of interest" description="Disordered" evidence="1">
    <location>
        <begin position="263"/>
        <end position="344"/>
    </location>
</feature>
<feature type="compositionally biased region" description="Pro residues" evidence="1">
    <location>
        <begin position="975"/>
        <end position="984"/>
    </location>
</feature>
<feature type="compositionally biased region" description="Polar residues" evidence="1">
    <location>
        <begin position="960"/>
        <end position="972"/>
    </location>
</feature>
<feature type="compositionally biased region" description="Basic residues" evidence="1">
    <location>
        <begin position="564"/>
        <end position="573"/>
    </location>
</feature>
<proteinExistence type="predicted"/>
<dbReference type="EMBL" id="AZHE01000013">
    <property type="protein sequence ID" value="KHN96721.1"/>
    <property type="molecule type" value="Genomic_DNA"/>
</dbReference>
<feature type="region of interest" description="Disordered" evidence="1">
    <location>
        <begin position="916"/>
        <end position="1099"/>
    </location>
</feature>
<sequence>MEPQVKRRRLGEHPQLWDDDADGDDEDWEEYDEDDHSDNGQAALGEREGSVEQDDGYQLAIEKAYADNRFRATMARIFEKYGRDFEGIGDEIDLCTGEIVVNNGHIENMRNEVDVGDDPRSPNGNVDNDHRDDDEENFDDGGAILPDDRPEDERGPYYSRELGADDTLHDDDDASQSWTSDADDTKLPPGNVQLQRLQQPFSPESVDAISGYDLKSDGSPSLISGLYGGGGLRYASSLGEFGASPLALGPWDTLPQAQERYEFPKQDGSGSIWAPDYRFNDNEPEHRPAIRARLGPSRARPTTAKRPKALLAPWAGKGGRERPTASHKRTVNAPKQHYDKLGKQMMPLGNLSWVETMEESDTIDDAVFSSAEAPLSSDTGDMTDEMPQPKPTSASEPASRIIPDSQDSYASLGNQPTQSSAKSKPPQPPKSKQRDYKSACVLSDDESPLYSPLVESSSTTNPTTSARALPNATAVPASNANADGTVVKRGRGRPRKYPPGYRPPRTYRRKPKAPLSELPGLTRPLIVPTMPNMSFMPTMSTAPTAQATMQPRTQQIRSETVPQVKRKRGRPRKYPLPGTVPQQSPKSSSDKRCQQPKGQEPFLQTFQPSFQQQGFQYPLNPLFQQPLFQFPQQGSYQPWYPLQQSYIQHPMFQFPQRIVQQPIQQLWQQPIIPYRPAQPLSPSQPVKRKRGRPRKYPVKFDSVYPGYVMNRKRSASKKAYEEFSSHQQLPGLQNSMTALLSGQSGRTMVSEDAWYGVARQLAQDIACLQGGSLFESQFQAGPPTSIERTSRSSSEEAGTPETDSFSSPETGDEPARITELPEVSNIDVASTTHQGSHIEAAVSFLDDMPVPDQGSIESYSIDRSMPDPASTECPPAERDIFDQASPESVPFDSDLIDPALIDPALTEQASVDLSAAELGASEPAPALTDSDTFDPTCIDPALLLEDSDSPMEDDDGGFVVTQSPVKSVTGGAQPTPSPPSPPPSMRRSSPLKGEGRCTPSPAPEHNVDRHTPTSLESAKDSKPLRYGPDAFDLPSSPEPLNNRIATRDAREKGPVLEPEETLDYSSSLSLQGAPDFVGADGENGQACTPATERPPELPPIVIVDTAIKDSIVSEQGSSTSNEKSVETAAASLEVVPKAVDDCQRLVTEPQKSSEQPILQPSQPKERQEDDQAASGAETKSSPKTITSPRTPEPQKPVELTNQTPRKLPERRSPKVPRSAERCAPIFAESPIFVKSPTRSPPNNESPLSKRRTTERRTMGELKKAILEPRQRDKITGCSRATPSKNNQDRPVVCVEVNHVDVKRVKSISVQNIDVPGQELNGS</sequence>
<dbReference type="GO" id="GO:0042393">
    <property type="term" value="F:histone binding"/>
    <property type="evidence" value="ECO:0007669"/>
    <property type="project" value="InterPro"/>
</dbReference>
<feature type="compositionally biased region" description="Basic and acidic residues" evidence="1">
    <location>
        <begin position="146"/>
        <end position="155"/>
    </location>
</feature>
<dbReference type="GO" id="GO:0003677">
    <property type="term" value="F:DNA binding"/>
    <property type="evidence" value="ECO:0007669"/>
    <property type="project" value="UniProtKB-KW"/>
</dbReference>
<dbReference type="GeneID" id="63739732"/>
<feature type="region of interest" description="Disordered" evidence="1">
    <location>
        <begin position="363"/>
        <end position="524"/>
    </location>
</feature>
<dbReference type="Proteomes" id="UP000030816">
    <property type="component" value="Unassembled WGS sequence"/>
</dbReference>
<feature type="region of interest" description="Disordered" evidence="1">
    <location>
        <begin position="110"/>
        <end position="215"/>
    </location>
</feature>
<feature type="compositionally biased region" description="Acidic residues" evidence="1">
    <location>
        <begin position="17"/>
        <end position="36"/>
    </location>
</feature>
<dbReference type="InterPro" id="IPR009072">
    <property type="entry name" value="Histone-fold"/>
</dbReference>
<dbReference type="InterPro" id="IPR018465">
    <property type="entry name" value="Scm3/HJURP"/>
</dbReference>
<evidence type="ECO:0000313" key="3">
    <source>
        <dbReference type="Proteomes" id="UP000030816"/>
    </source>
</evidence>
<dbReference type="HOGENOM" id="CLU_249969_0_0_1"/>
<feature type="compositionally biased region" description="Polar residues" evidence="1">
    <location>
        <begin position="1177"/>
        <end position="1189"/>
    </location>
</feature>
<feature type="region of interest" description="Disordered" evidence="1">
    <location>
        <begin position="543"/>
        <end position="598"/>
    </location>
</feature>
<name>A0A0B2WKZ5_METAS</name>
<accession>A0A0B2WKZ5</accession>
<dbReference type="PANTHER" id="PTHR15992:SF5">
    <property type="entry name" value="HOLLIDAY JUNCTION RECOGNITION PROTEIN"/>
    <property type="match status" value="1"/>
</dbReference>
<dbReference type="Pfam" id="PF10384">
    <property type="entry name" value="Scm3"/>
    <property type="match status" value="1"/>
</dbReference>
<feature type="compositionally biased region" description="Polar residues" evidence="1">
    <location>
        <begin position="543"/>
        <end position="561"/>
    </location>
</feature>
<dbReference type="GO" id="GO:0005634">
    <property type="term" value="C:nucleus"/>
    <property type="evidence" value="ECO:0007669"/>
    <property type="project" value="InterPro"/>
</dbReference>
<feature type="region of interest" description="Disordered" evidence="1">
    <location>
        <begin position="1141"/>
        <end position="1289"/>
    </location>
</feature>
<feature type="compositionally biased region" description="Polar residues" evidence="1">
    <location>
        <begin position="454"/>
        <end position="466"/>
    </location>
</feature>
<feature type="compositionally biased region" description="Basic and acidic residues" evidence="1">
    <location>
        <begin position="1005"/>
        <end position="1023"/>
    </location>
</feature>
<dbReference type="PANTHER" id="PTHR15992">
    <property type="entry name" value="HOLLIDAY JUNCTION RECOGNITION PROTEIN"/>
    <property type="match status" value="1"/>
</dbReference>
<dbReference type="InterPro" id="IPR017956">
    <property type="entry name" value="AT_hook_DNA-bd_motif"/>
</dbReference>
<feature type="compositionally biased region" description="Polar residues" evidence="1">
    <location>
        <begin position="405"/>
        <end position="414"/>
    </location>
</feature>
<keyword evidence="3" id="KW-1185">Reference proteome</keyword>